<reference evidence="2" key="1">
    <citation type="submission" date="2021-02" db="EMBL/GenBank/DDBJ databases">
        <authorList>
            <person name="Nowell W R."/>
        </authorList>
    </citation>
    <scope>NUCLEOTIDE SEQUENCE</scope>
</reference>
<dbReference type="Proteomes" id="UP000663828">
    <property type="component" value="Unassembled WGS sequence"/>
</dbReference>
<dbReference type="AlphaFoldDB" id="A0A816FG73"/>
<keyword evidence="3" id="KW-1185">Reference proteome</keyword>
<feature type="region of interest" description="Disordered" evidence="1">
    <location>
        <begin position="1"/>
        <end position="43"/>
    </location>
</feature>
<evidence type="ECO:0000313" key="3">
    <source>
        <dbReference type="Proteomes" id="UP000663828"/>
    </source>
</evidence>
<feature type="non-terminal residue" evidence="2">
    <location>
        <position position="1"/>
    </location>
</feature>
<comment type="caution">
    <text evidence="2">The sequence shown here is derived from an EMBL/GenBank/DDBJ whole genome shotgun (WGS) entry which is preliminary data.</text>
</comment>
<feature type="compositionally biased region" description="Basic and acidic residues" evidence="1">
    <location>
        <begin position="7"/>
        <end position="16"/>
    </location>
</feature>
<evidence type="ECO:0000256" key="1">
    <source>
        <dbReference type="SAM" id="MobiDB-lite"/>
    </source>
</evidence>
<sequence length="104" mass="11684">YPGRSFRRLDPLKSESDPAQFSPIPEGSLPPDSGRNCTGNIRSVPDRFHFENETMSTPSNPTINSKDEQIKSALHQLHTDCQHDKINFEQFLAAIQALHVPSLQ</sequence>
<dbReference type="EMBL" id="CAJNOR010011422">
    <property type="protein sequence ID" value="CAF1661168.1"/>
    <property type="molecule type" value="Genomic_DNA"/>
</dbReference>
<name>A0A816FG73_ADIRI</name>
<evidence type="ECO:0000313" key="2">
    <source>
        <dbReference type="EMBL" id="CAF1661168.1"/>
    </source>
</evidence>
<gene>
    <name evidence="2" type="ORF">XAT740_LOCUS56893</name>
</gene>
<accession>A0A816FG73</accession>
<proteinExistence type="predicted"/>
<organism evidence="2 3">
    <name type="scientific">Adineta ricciae</name>
    <name type="common">Rotifer</name>
    <dbReference type="NCBI Taxonomy" id="249248"/>
    <lineage>
        <taxon>Eukaryota</taxon>
        <taxon>Metazoa</taxon>
        <taxon>Spiralia</taxon>
        <taxon>Gnathifera</taxon>
        <taxon>Rotifera</taxon>
        <taxon>Eurotatoria</taxon>
        <taxon>Bdelloidea</taxon>
        <taxon>Adinetida</taxon>
        <taxon>Adinetidae</taxon>
        <taxon>Adineta</taxon>
    </lineage>
</organism>
<protein>
    <submittedName>
        <fullName evidence="2">Uncharacterized protein</fullName>
    </submittedName>
</protein>